<feature type="region of interest" description="Disordered" evidence="1">
    <location>
        <begin position="1"/>
        <end position="45"/>
    </location>
</feature>
<gene>
    <name evidence="3" type="ORF">WJX72_006929</name>
</gene>
<dbReference type="GO" id="GO:0016567">
    <property type="term" value="P:protein ubiquitination"/>
    <property type="evidence" value="ECO:0007669"/>
    <property type="project" value="InterPro"/>
</dbReference>
<dbReference type="InterPro" id="IPR003613">
    <property type="entry name" value="Ubox_domain"/>
</dbReference>
<reference evidence="3 4" key="1">
    <citation type="journal article" date="2024" name="Nat. Commun.">
        <title>Phylogenomics reveals the evolutionary origins of lichenization in chlorophyte algae.</title>
        <authorList>
            <person name="Puginier C."/>
            <person name="Libourel C."/>
            <person name="Otte J."/>
            <person name="Skaloud P."/>
            <person name="Haon M."/>
            <person name="Grisel S."/>
            <person name="Petersen M."/>
            <person name="Berrin J.G."/>
            <person name="Delaux P.M."/>
            <person name="Dal Grande F."/>
            <person name="Keller J."/>
        </authorList>
    </citation>
    <scope>NUCLEOTIDE SEQUENCE [LARGE SCALE GENOMIC DNA]</scope>
    <source>
        <strain evidence="3 4">SAG 2043</strain>
    </source>
</reference>
<accession>A0AAW1QS23</accession>
<protein>
    <recommendedName>
        <fullName evidence="2">U-box domain-containing protein</fullName>
    </recommendedName>
</protein>
<dbReference type="PANTHER" id="PTHR46573">
    <property type="entry name" value="WD REPEAT, SAM AND U-BOX DOMAIN-CONTAINING PROTEIN 1"/>
    <property type="match status" value="1"/>
</dbReference>
<evidence type="ECO:0000313" key="4">
    <source>
        <dbReference type="Proteomes" id="UP001489004"/>
    </source>
</evidence>
<dbReference type="Pfam" id="PF04564">
    <property type="entry name" value="U-box"/>
    <property type="match status" value="1"/>
</dbReference>
<comment type="caution">
    <text evidence="3">The sequence shown here is derived from an EMBL/GenBank/DDBJ whole genome shotgun (WGS) entry which is preliminary data.</text>
</comment>
<dbReference type="PROSITE" id="PS51698">
    <property type="entry name" value="U_BOX"/>
    <property type="match status" value="1"/>
</dbReference>
<feature type="compositionally biased region" description="Low complexity" evidence="1">
    <location>
        <begin position="625"/>
        <end position="640"/>
    </location>
</feature>
<feature type="compositionally biased region" description="Low complexity" evidence="1">
    <location>
        <begin position="23"/>
        <end position="35"/>
    </location>
</feature>
<dbReference type="SMART" id="SM00504">
    <property type="entry name" value="Ubox"/>
    <property type="match status" value="1"/>
</dbReference>
<dbReference type="Gene3D" id="3.30.40.10">
    <property type="entry name" value="Zinc/RING finger domain, C3HC4 (zinc finger)"/>
    <property type="match status" value="1"/>
</dbReference>
<dbReference type="CDD" id="cd16655">
    <property type="entry name" value="RING-Ubox_WDSUB1-like"/>
    <property type="match status" value="1"/>
</dbReference>
<keyword evidence="4" id="KW-1185">Reference proteome</keyword>
<dbReference type="PANTHER" id="PTHR46573:SF1">
    <property type="entry name" value="WD REPEAT, SAM AND U-BOX DOMAIN-CONTAINING PROTEIN 1"/>
    <property type="match status" value="1"/>
</dbReference>
<dbReference type="SUPFAM" id="SSF57850">
    <property type="entry name" value="RING/U-box"/>
    <property type="match status" value="1"/>
</dbReference>
<dbReference type="InterPro" id="IPR052085">
    <property type="entry name" value="WD-SAM-U-box"/>
</dbReference>
<evidence type="ECO:0000313" key="3">
    <source>
        <dbReference type="EMBL" id="KAK9824008.1"/>
    </source>
</evidence>
<feature type="domain" description="U-box" evidence="2">
    <location>
        <begin position="782"/>
        <end position="857"/>
    </location>
</feature>
<evidence type="ECO:0000256" key="1">
    <source>
        <dbReference type="SAM" id="MobiDB-lite"/>
    </source>
</evidence>
<dbReference type="GO" id="GO:0004842">
    <property type="term" value="F:ubiquitin-protein transferase activity"/>
    <property type="evidence" value="ECO:0007669"/>
    <property type="project" value="InterPro"/>
</dbReference>
<dbReference type="Proteomes" id="UP001489004">
    <property type="component" value="Unassembled WGS sequence"/>
</dbReference>
<feature type="compositionally biased region" description="Acidic residues" evidence="1">
    <location>
        <begin position="605"/>
        <end position="619"/>
    </location>
</feature>
<dbReference type="AlphaFoldDB" id="A0AAW1QS23"/>
<feature type="compositionally biased region" description="Basic residues" evidence="1">
    <location>
        <begin position="1"/>
        <end position="22"/>
    </location>
</feature>
<evidence type="ECO:0000259" key="2">
    <source>
        <dbReference type="PROSITE" id="PS51698"/>
    </source>
</evidence>
<sequence>MAGAKKGKGAKSKGSGKPKSGKPKQPQKAQASQQQEAFPVQDERLAPEERIRAVRPFWQTLSHEQRIEMLTIDVEQLCARAKELDDLGRSRIANEELEAAVRGDGPAPDVELAPKLEQTLEQALQRERDKGTWKVWQWSPGGADFPDADSFRRHNNASSVEQPAEKAFRLRMTELLTKVHASTCALHEDVTGSNPMRSGRGQRVTPDQIHTAVRDTNIELSTMMLEALEHEHEYLYHAVLIPITSFVCEMLLETMRDSTRTELFFEDLEKLPPDEVARICEWLTEKVDSFANELQPEDQDGLEEVQEQKQGIGDIDLFTLSEDGSKLVINKSWLHHLQERRVGDDGVTRVVRDGENPLHMGLVLEWIYGTIVSTAEKAREAAKRALGTQAPTVLQAHQALTSALQDHDSWQARAQQARQLLLELLQSNKQAAELAKHYDTRPIPSAPGEAADADDKTGDLPNDVILSMLEREVLLTRTKLHALDYEHLGGERALRSIKSQLRQGEPEFERLKRELEEVKTQPRGLEGTFRTAAELYFHRAQLADAALEQQLKVQTAFREHGSRLQGIYDNRQHTELQMARREEMKQLRGWKATVQSLIGHIEELSTSEDQAEGEIESEEQGLANAADTSTGAGEAAAESEQRGGAALAKLRAHLYKNVRRQLYTQHDSLAFYDWVQHGLGQIGRKLEEGRAALLHLEMHLINRACDDPGAAIGARLALPILQEHLDGKAQGFAAQRAAQAEAELLKLEEAQPTKKARQKAKAKVKLAGRRVLTAEEEVHCEQLRDVLCCPITQVIFQDPVIAADGQTYERSAIEDWLQRNNTSPMLNTQLPHKKLSTNMQIKAIVACILPHIQAALS</sequence>
<feature type="region of interest" description="Disordered" evidence="1">
    <location>
        <begin position="605"/>
        <end position="640"/>
    </location>
</feature>
<dbReference type="InterPro" id="IPR013083">
    <property type="entry name" value="Znf_RING/FYVE/PHD"/>
</dbReference>
<proteinExistence type="predicted"/>
<dbReference type="EMBL" id="JALJOR010000002">
    <property type="protein sequence ID" value="KAK9824008.1"/>
    <property type="molecule type" value="Genomic_DNA"/>
</dbReference>
<organism evidence="3 4">
    <name type="scientific">[Myrmecia] bisecta</name>
    <dbReference type="NCBI Taxonomy" id="41462"/>
    <lineage>
        <taxon>Eukaryota</taxon>
        <taxon>Viridiplantae</taxon>
        <taxon>Chlorophyta</taxon>
        <taxon>core chlorophytes</taxon>
        <taxon>Trebouxiophyceae</taxon>
        <taxon>Trebouxiales</taxon>
        <taxon>Trebouxiaceae</taxon>
        <taxon>Myrmecia</taxon>
    </lineage>
</organism>
<name>A0AAW1QS23_9CHLO</name>